<dbReference type="AlphaFoldDB" id="A0A9X1VGT4"/>
<name>A0A9X1VGT4_9BACT</name>
<keyword evidence="2" id="KW-1185">Reference proteome</keyword>
<gene>
    <name evidence="1" type="ORF">MON38_15990</name>
</gene>
<comment type="caution">
    <text evidence="1">The sequence shown here is derived from an EMBL/GenBank/DDBJ whole genome shotgun (WGS) entry which is preliminary data.</text>
</comment>
<reference evidence="1" key="1">
    <citation type="submission" date="2022-03" db="EMBL/GenBank/DDBJ databases">
        <title>Bacterial whole genome sequence for Hymenobacter sp. DH14.</title>
        <authorList>
            <person name="Le V."/>
        </authorList>
    </citation>
    <scope>NUCLEOTIDE SEQUENCE</scope>
    <source>
        <strain evidence="1">DH14</strain>
    </source>
</reference>
<dbReference type="EMBL" id="JALBGC010000004">
    <property type="protein sequence ID" value="MCI1188924.1"/>
    <property type="molecule type" value="Genomic_DNA"/>
</dbReference>
<dbReference type="Proteomes" id="UP001139193">
    <property type="component" value="Unassembled WGS sequence"/>
</dbReference>
<evidence type="ECO:0000313" key="2">
    <source>
        <dbReference type="Proteomes" id="UP001139193"/>
    </source>
</evidence>
<protein>
    <submittedName>
        <fullName evidence="1">Uncharacterized protein</fullName>
    </submittedName>
</protein>
<sequence>MQSLDFDSLNEAQGSEAWCNTFAYWLLVLKDPRNVYAREAKEACAAMSFQFDVEDQARDIEMLISDAELIPSVFIPIAPVTLALQWSPFPAAIKALGPQRHLDTKAGKVLAVFNPSAQPKLVGLSPDEQHFAFLIRHVCKRAIELNSLVLLVGSPGWDYESEDSIDGQPDLQNLMREFGFVYTHRKPVEG</sequence>
<dbReference type="RefSeq" id="WP_241937149.1">
    <property type="nucleotide sequence ID" value="NZ_JALBGC010000004.1"/>
</dbReference>
<proteinExistence type="predicted"/>
<evidence type="ECO:0000313" key="1">
    <source>
        <dbReference type="EMBL" id="MCI1188924.1"/>
    </source>
</evidence>
<accession>A0A9X1VGT4</accession>
<organism evidence="1 2">
    <name type="scientific">Hymenobacter cyanobacteriorum</name>
    <dbReference type="NCBI Taxonomy" id="2926463"/>
    <lineage>
        <taxon>Bacteria</taxon>
        <taxon>Pseudomonadati</taxon>
        <taxon>Bacteroidota</taxon>
        <taxon>Cytophagia</taxon>
        <taxon>Cytophagales</taxon>
        <taxon>Hymenobacteraceae</taxon>
        <taxon>Hymenobacter</taxon>
    </lineage>
</organism>